<proteinExistence type="predicted"/>
<evidence type="ECO:0000256" key="1">
    <source>
        <dbReference type="SAM" id="Phobius"/>
    </source>
</evidence>
<reference evidence="2" key="1">
    <citation type="submission" date="2021-02" db="EMBL/GenBank/DDBJ databases">
        <authorList>
            <person name="Nowell W R."/>
        </authorList>
    </citation>
    <scope>NUCLEOTIDE SEQUENCE</scope>
</reference>
<sequence length="191" mass="21192">MPPHPYIISEQPQNIKNVFGLGDGERILNTYDCDDTCCGCGPKYTVTLTDARIIQREKQRWFCCCTCCRDDSMVFLSDVSSIKNSRGYKCSLSDILFLFCNVMCCCTPLILVACCLACNCKRGVPVTLWGPHGLEVFTFDRAVVLSAMGDIPRAALPHKISTQPMQYPPPPPPPPPPVKPEYVVDQYGSAF</sequence>
<accession>A0A819EAP5</accession>
<feature type="transmembrane region" description="Helical" evidence="1">
    <location>
        <begin position="95"/>
        <end position="113"/>
    </location>
</feature>
<gene>
    <name evidence="2" type="ORF">KXQ929_LOCUS19899</name>
</gene>
<comment type="caution">
    <text evidence="2">The sequence shown here is derived from an EMBL/GenBank/DDBJ whole genome shotgun (WGS) entry which is preliminary data.</text>
</comment>
<keyword evidence="1" id="KW-0472">Membrane</keyword>
<dbReference type="EMBL" id="CAJOBB010001369">
    <property type="protein sequence ID" value="CAF3847559.1"/>
    <property type="molecule type" value="Genomic_DNA"/>
</dbReference>
<protein>
    <submittedName>
        <fullName evidence="2">Uncharacterized protein</fullName>
    </submittedName>
</protein>
<name>A0A819EAP5_9BILA</name>
<organism evidence="2 3">
    <name type="scientific">Adineta steineri</name>
    <dbReference type="NCBI Taxonomy" id="433720"/>
    <lineage>
        <taxon>Eukaryota</taxon>
        <taxon>Metazoa</taxon>
        <taxon>Spiralia</taxon>
        <taxon>Gnathifera</taxon>
        <taxon>Rotifera</taxon>
        <taxon>Eurotatoria</taxon>
        <taxon>Bdelloidea</taxon>
        <taxon>Adinetida</taxon>
        <taxon>Adinetidae</taxon>
        <taxon>Adineta</taxon>
    </lineage>
</organism>
<dbReference type="AlphaFoldDB" id="A0A819EAP5"/>
<evidence type="ECO:0000313" key="2">
    <source>
        <dbReference type="EMBL" id="CAF3847559.1"/>
    </source>
</evidence>
<evidence type="ECO:0000313" key="3">
    <source>
        <dbReference type="Proteomes" id="UP000663868"/>
    </source>
</evidence>
<keyword evidence="1" id="KW-0812">Transmembrane</keyword>
<keyword evidence="1" id="KW-1133">Transmembrane helix</keyword>
<dbReference type="Proteomes" id="UP000663868">
    <property type="component" value="Unassembled WGS sequence"/>
</dbReference>